<feature type="region of interest" description="Disordered" evidence="1">
    <location>
        <begin position="111"/>
        <end position="145"/>
    </location>
</feature>
<name>A0AAW1M987_POPJA</name>
<keyword evidence="3" id="KW-1185">Reference proteome</keyword>
<dbReference type="EMBL" id="JASPKY010000056">
    <property type="protein sequence ID" value="KAK9744553.1"/>
    <property type="molecule type" value="Genomic_DNA"/>
</dbReference>
<feature type="compositionally biased region" description="Basic and acidic residues" evidence="1">
    <location>
        <begin position="117"/>
        <end position="145"/>
    </location>
</feature>
<reference evidence="2 3" key="1">
    <citation type="journal article" date="2024" name="BMC Genomics">
        <title>De novo assembly and annotation of Popillia japonica's genome with initial clues to its potential as an invasive pest.</title>
        <authorList>
            <person name="Cucini C."/>
            <person name="Boschi S."/>
            <person name="Funari R."/>
            <person name="Cardaioli E."/>
            <person name="Iannotti N."/>
            <person name="Marturano G."/>
            <person name="Paoli F."/>
            <person name="Bruttini M."/>
            <person name="Carapelli A."/>
            <person name="Frati F."/>
            <person name="Nardi F."/>
        </authorList>
    </citation>
    <scope>NUCLEOTIDE SEQUENCE [LARGE SCALE GENOMIC DNA]</scope>
    <source>
        <strain evidence="2">DMR45628</strain>
    </source>
</reference>
<proteinExistence type="predicted"/>
<feature type="compositionally biased region" description="Basic and acidic residues" evidence="1">
    <location>
        <begin position="1"/>
        <end position="13"/>
    </location>
</feature>
<evidence type="ECO:0000313" key="2">
    <source>
        <dbReference type="EMBL" id="KAK9744553.1"/>
    </source>
</evidence>
<evidence type="ECO:0000256" key="1">
    <source>
        <dbReference type="SAM" id="MobiDB-lite"/>
    </source>
</evidence>
<dbReference type="Proteomes" id="UP001458880">
    <property type="component" value="Unassembled WGS sequence"/>
</dbReference>
<comment type="caution">
    <text evidence="2">The sequence shown here is derived from an EMBL/GenBank/DDBJ whole genome shotgun (WGS) entry which is preliminary data.</text>
</comment>
<organism evidence="2 3">
    <name type="scientific">Popillia japonica</name>
    <name type="common">Japanese beetle</name>
    <dbReference type="NCBI Taxonomy" id="7064"/>
    <lineage>
        <taxon>Eukaryota</taxon>
        <taxon>Metazoa</taxon>
        <taxon>Ecdysozoa</taxon>
        <taxon>Arthropoda</taxon>
        <taxon>Hexapoda</taxon>
        <taxon>Insecta</taxon>
        <taxon>Pterygota</taxon>
        <taxon>Neoptera</taxon>
        <taxon>Endopterygota</taxon>
        <taxon>Coleoptera</taxon>
        <taxon>Polyphaga</taxon>
        <taxon>Scarabaeiformia</taxon>
        <taxon>Scarabaeidae</taxon>
        <taxon>Rutelinae</taxon>
        <taxon>Popillia</taxon>
    </lineage>
</organism>
<protein>
    <submittedName>
        <fullName evidence="2">Uncharacterized protein</fullName>
    </submittedName>
</protein>
<feature type="compositionally biased region" description="Basic and acidic residues" evidence="1">
    <location>
        <begin position="21"/>
        <end position="33"/>
    </location>
</feature>
<dbReference type="AlphaFoldDB" id="A0AAW1M987"/>
<accession>A0AAW1M987</accession>
<feature type="region of interest" description="Disordered" evidence="1">
    <location>
        <begin position="1"/>
        <end position="84"/>
    </location>
</feature>
<evidence type="ECO:0000313" key="3">
    <source>
        <dbReference type="Proteomes" id="UP001458880"/>
    </source>
</evidence>
<sequence>MDIKNESRKHEQTETQGDEQAMNKDNFERKLEEALIFGRRSSLARTPPSTPPVSTIRHQDAGNTAAARRSLRSTDKGTPIEGDMATVQLSDEDDSVWLDEEMTSPIYRLYNSQDTGNRVHVDSPAKKKRKRDELVAADSKEKGQTREMMEVQTFMTKLNNKTDELRKLVKESTKTKTEIKAATR</sequence>
<gene>
    <name evidence="2" type="ORF">QE152_g7658</name>
</gene>